<gene>
    <name evidence="2" type="ORF">CUJ86_09435</name>
</gene>
<keyword evidence="3" id="KW-1185">Reference proteome</keyword>
<evidence type="ECO:0000313" key="3">
    <source>
        <dbReference type="Proteomes" id="UP000292580"/>
    </source>
</evidence>
<proteinExistence type="predicted"/>
<evidence type="ECO:0000256" key="1">
    <source>
        <dbReference type="SAM" id="Phobius"/>
    </source>
</evidence>
<keyword evidence="1" id="KW-0472">Membrane</keyword>
<sequence length="69" mass="7148">MPVTAGPLLIGGACLLAGVAIWVFTGSIAVGGLLALVGGVLVLIGLAPSEYDEEEQFETEEEILNIYDE</sequence>
<dbReference type="RefSeq" id="WP_130647304.1">
    <property type="nucleotide sequence ID" value="NZ_PGCL01000003.1"/>
</dbReference>
<organism evidence="2 3">
    <name type="scientific">Methanofollis fontis</name>
    <dbReference type="NCBI Taxonomy" id="2052832"/>
    <lineage>
        <taxon>Archaea</taxon>
        <taxon>Methanobacteriati</taxon>
        <taxon>Methanobacteriota</taxon>
        <taxon>Stenosarchaea group</taxon>
        <taxon>Methanomicrobia</taxon>
        <taxon>Methanomicrobiales</taxon>
        <taxon>Methanomicrobiaceae</taxon>
        <taxon>Methanofollis</taxon>
    </lineage>
</organism>
<feature type="transmembrane region" description="Helical" evidence="1">
    <location>
        <begin position="6"/>
        <end position="24"/>
    </location>
</feature>
<protein>
    <submittedName>
        <fullName evidence="2">Uncharacterized protein</fullName>
    </submittedName>
</protein>
<feature type="transmembrane region" description="Helical" evidence="1">
    <location>
        <begin position="29"/>
        <end position="47"/>
    </location>
</feature>
<evidence type="ECO:0000313" key="2">
    <source>
        <dbReference type="EMBL" id="TAJ44233.1"/>
    </source>
</evidence>
<keyword evidence="1" id="KW-0812">Transmembrane</keyword>
<accession>A0A483CXW8</accession>
<reference evidence="2 3" key="1">
    <citation type="submission" date="2017-11" db="EMBL/GenBank/DDBJ databases">
        <title>Isolation and Characterization of Methanofollis Species from Methane Seep Offshore SW Taiwan.</title>
        <authorList>
            <person name="Teng N.-H."/>
            <person name="Lai M.-C."/>
            <person name="Chen S.-C."/>
        </authorList>
    </citation>
    <scope>NUCLEOTIDE SEQUENCE [LARGE SCALE GENOMIC DNA]</scope>
    <source>
        <strain evidence="2 3">FWC-SCC2</strain>
    </source>
</reference>
<dbReference type="AlphaFoldDB" id="A0A483CXW8"/>
<comment type="caution">
    <text evidence="2">The sequence shown here is derived from an EMBL/GenBank/DDBJ whole genome shotgun (WGS) entry which is preliminary data.</text>
</comment>
<dbReference type="EMBL" id="PGCL01000003">
    <property type="protein sequence ID" value="TAJ44233.1"/>
    <property type="molecule type" value="Genomic_DNA"/>
</dbReference>
<name>A0A483CXW8_9EURY</name>
<dbReference type="Proteomes" id="UP000292580">
    <property type="component" value="Unassembled WGS sequence"/>
</dbReference>
<keyword evidence="1" id="KW-1133">Transmembrane helix</keyword>